<evidence type="ECO:0000259" key="2">
    <source>
        <dbReference type="SMART" id="SM00359"/>
    </source>
</evidence>
<protein>
    <submittedName>
        <fullName evidence="3">RNA-guided pseudouridylation complex pseudouridine synthase subunit Cbf5</fullName>
        <ecNumber evidence="3">5.4.99.-</ecNumber>
    </submittedName>
</protein>
<dbReference type="PROSITE" id="PS50890">
    <property type="entry name" value="PUA"/>
    <property type="match status" value="1"/>
</dbReference>
<dbReference type="RefSeq" id="WP_285272908.1">
    <property type="nucleotide sequence ID" value="NZ_JASNVW010000001.1"/>
</dbReference>
<comment type="caution">
    <text evidence="3">The sequence shown here is derived from an EMBL/GenBank/DDBJ whole genome shotgun (WGS) entry which is preliminary data.</text>
</comment>
<evidence type="ECO:0000313" key="3">
    <source>
        <dbReference type="EMBL" id="MDK6027930.1"/>
    </source>
</evidence>
<keyword evidence="1 3" id="KW-0413">Isomerase</keyword>
<dbReference type="SUPFAM" id="SSF55120">
    <property type="entry name" value="Pseudouridine synthase"/>
    <property type="match status" value="1"/>
</dbReference>
<dbReference type="NCBIfam" id="TIGR00451">
    <property type="entry name" value="unchar_dom_2"/>
    <property type="match status" value="1"/>
</dbReference>
<dbReference type="Pfam" id="PF01509">
    <property type="entry name" value="TruB_N"/>
    <property type="match status" value="1"/>
</dbReference>
<dbReference type="Pfam" id="PF01472">
    <property type="entry name" value="PUA"/>
    <property type="match status" value="1"/>
</dbReference>
<keyword evidence="4" id="KW-1185">Reference proteome</keyword>
<dbReference type="AlphaFoldDB" id="A0ABD4Z4V1"/>
<dbReference type="InterPro" id="IPR015947">
    <property type="entry name" value="PUA-like_sf"/>
</dbReference>
<dbReference type="EMBL" id="JASNVW010000001">
    <property type="protein sequence ID" value="MDK6027930.1"/>
    <property type="molecule type" value="Genomic_DNA"/>
</dbReference>
<name>A0ABD4Z4V1_9CREN</name>
<dbReference type="InterPro" id="IPR020103">
    <property type="entry name" value="PsdUridine_synth_cat_dom_sf"/>
</dbReference>
<dbReference type="NCBIfam" id="NF003280">
    <property type="entry name" value="PRK04270.1"/>
    <property type="match status" value="1"/>
</dbReference>
<evidence type="ECO:0000313" key="4">
    <source>
        <dbReference type="Proteomes" id="UP001529235"/>
    </source>
</evidence>
<dbReference type="GO" id="GO:0016853">
    <property type="term" value="F:isomerase activity"/>
    <property type="evidence" value="ECO:0007669"/>
    <property type="project" value="UniProtKB-KW"/>
</dbReference>
<feature type="domain" description="PUA" evidence="2">
    <location>
        <begin position="163"/>
        <end position="237"/>
    </location>
</feature>
<proteinExistence type="predicted"/>
<accession>A0ABD4Z4V1</accession>
<dbReference type="InterPro" id="IPR002478">
    <property type="entry name" value="PUA"/>
</dbReference>
<dbReference type="InterPro" id="IPR004521">
    <property type="entry name" value="Uncharacterised_CHP00451"/>
</dbReference>
<dbReference type="InterPro" id="IPR036974">
    <property type="entry name" value="PUA_sf"/>
</dbReference>
<dbReference type="CDD" id="cd21148">
    <property type="entry name" value="PUA_Cbf5"/>
    <property type="match status" value="1"/>
</dbReference>
<dbReference type="SUPFAM" id="SSF88697">
    <property type="entry name" value="PUA domain-like"/>
    <property type="match status" value="1"/>
</dbReference>
<reference evidence="3 4" key="1">
    <citation type="submission" date="2023-05" db="EMBL/GenBank/DDBJ databases">
        <title>A new hyperthermophilic archaea 'Ignisphaera cupida' sp. nov. and description of the family 'Ignisphaeraceae' fam. nov.</title>
        <authorList>
            <person name="Podosokorskaya O.A."/>
            <person name="Elcheninov A.G."/>
            <person name="Klukina A."/>
            <person name="Merkel A.Y."/>
        </authorList>
    </citation>
    <scope>NUCLEOTIDE SEQUENCE [LARGE SCALE GENOMIC DNA]</scope>
    <source>
        <strain evidence="3 4">4213-co</strain>
    </source>
</reference>
<dbReference type="PANTHER" id="PTHR23127:SF0">
    <property type="entry name" value="H_ACA RIBONUCLEOPROTEIN COMPLEX SUBUNIT DKC1"/>
    <property type="match status" value="1"/>
</dbReference>
<organism evidence="3 4">
    <name type="scientific">Ignisphaera cupida</name>
    <dbReference type="NCBI Taxonomy" id="3050454"/>
    <lineage>
        <taxon>Archaea</taxon>
        <taxon>Thermoproteota</taxon>
        <taxon>Thermoprotei</taxon>
        <taxon>Desulfurococcales</taxon>
        <taxon>Desulfurococcaceae</taxon>
        <taxon>Ignisphaera</taxon>
    </lineage>
</organism>
<dbReference type="EC" id="5.4.99.-" evidence="3"/>
<dbReference type="InterPro" id="IPR032819">
    <property type="entry name" value="TruB_C"/>
</dbReference>
<dbReference type="InterPro" id="IPR004802">
    <property type="entry name" value="tRNA_PsdUridine_synth_B_fam"/>
</dbReference>
<dbReference type="Proteomes" id="UP001529235">
    <property type="component" value="Unassembled WGS sequence"/>
</dbReference>
<dbReference type="Gene3D" id="2.30.130.10">
    <property type="entry name" value="PUA domain"/>
    <property type="match status" value="1"/>
</dbReference>
<dbReference type="FunFam" id="3.30.2350.10:FF:000043">
    <property type="entry name" value="RNA-guided pseudouridylation complex pseudouridine synthase subunit Cbf5"/>
    <property type="match status" value="1"/>
</dbReference>
<dbReference type="PANTHER" id="PTHR23127">
    <property type="entry name" value="CENTROMERE/MICROTUBULE BINDING PROTEIN CBF5"/>
    <property type="match status" value="1"/>
</dbReference>
<dbReference type="SMART" id="SM00359">
    <property type="entry name" value="PUA"/>
    <property type="match status" value="1"/>
</dbReference>
<dbReference type="Gene3D" id="3.30.2350.10">
    <property type="entry name" value="Pseudouridine synthase"/>
    <property type="match status" value="1"/>
</dbReference>
<dbReference type="Pfam" id="PF16198">
    <property type="entry name" value="TruB_C_2"/>
    <property type="match status" value="1"/>
</dbReference>
<sequence>MPVALENATRVIGLLMHSYKEYVALMELHDIVDRDKLVEVMKIFVGKIYQRPPLRSSVKRSLRIKEIYSIDLLEFENRHVLFKVRCESGTYIRKLCHDIGLLLGVEAHMRELRRTMVAHIREDLPIVTMHDVSEALYLLNRYKDDTLIRKVVLPGEYIVAHLPRILIRDSAVDAIAHGAQLAAPGVVAVSDDLKKGERVAIFTLKGELVAIGKSAMDLEEVLKSEKGVVVNIERVVMQPNVYPSLWKKSKKEQAI</sequence>
<evidence type="ECO:0000256" key="1">
    <source>
        <dbReference type="ARBA" id="ARBA00023235"/>
    </source>
</evidence>
<dbReference type="InterPro" id="IPR002501">
    <property type="entry name" value="PsdUridine_synth_N"/>
</dbReference>
<gene>
    <name evidence="3" type="ORF">QPL79_00935</name>
</gene>
<dbReference type="NCBIfam" id="TIGR00425">
    <property type="entry name" value="CBF5"/>
    <property type="match status" value="1"/>
</dbReference>